<reference evidence="5 6" key="1">
    <citation type="submission" date="2023-10" db="EMBL/GenBank/DDBJ databases">
        <title>Virgibacillus halophilus 5B73C genome.</title>
        <authorList>
            <person name="Miliotis G."/>
            <person name="Sengupta P."/>
            <person name="Hameed A."/>
            <person name="Chuvochina M."/>
            <person name="Mcdonagh F."/>
            <person name="Simpson A.C."/>
            <person name="Singh N.K."/>
            <person name="Rekha P.D."/>
            <person name="Raman K."/>
            <person name="Hugenholtz P."/>
            <person name="Venkateswaran K."/>
        </authorList>
    </citation>
    <scope>NUCLEOTIDE SEQUENCE [LARGE SCALE GENOMIC DNA]</scope>
    <source>
        <strain evidence="5 6">5B73C</strain>
    </source>
</reference>
<dbReference type="InterPro" id="IPR029056">
    <property type="entry name" value="Ribokinase-like"/>
</dbReference>
<dbReference type="Pfam" id="PF00294">
    <property type="entry name" value="PfkB"/>
    <property type="match status" value="2"/>
</dbReference>
<evidence type="ECO:0000256" key="2">
    <source>
        <dbReference type="ARBA" id="ARBA00022679"/>
    </source>
</evidence>
<evidence type="ECO:0000256" key="1">
    <source>
        <dbReference type="ARBA" id="ARBA00010688"/>
    </source>
</evidence>
<dbReference type="InterPro" id="IPR052700">
    <property type="entry name" value="Carb_kinase_PfkB-like"/>
</dbReference>
<dbReference type="EMBL" id="JAWDIP010000003">
    <property type="protein sequence ID" value="MDY0393514.1"/>
    <property type="molecule type" value="Genomic_DNA"/>
</dbReference>
<dbReference type="PRINTS" id="PR00990">
    <property type="entry name" value="RIBOKINASE"/>
</dbReference>
<name>A0ABU5C2R3_9BACI</name>
<evidence type="ECO:0000259" key="4">
    <source>
        <dbReference type="Pfam" id="PF00294"/>
    </source>
</evidence>
<evidence type="ECO:0000313" key="6">
    <source>
        <dbReference type="Proteomes" id="UP001281447"/>
    </source>
</evidence>
<evidence type="ECO:0000256" key="3">
    <source>
        <dbReference type="ARBA" id="ARBA00022777"/>
    </source>
</evidence>
<sequence length="337" mass="37385">MPKKIVTFGEVMMRLQVPGHELLAQANTLQYTFSGTGVNVAAAMGKLGHEGYLVSRIPRNPLGEAALSFLQRLGIRDTYISWGGKYMGMYFLENGFGQRASRVTYTNRLESSFNTAGSFDYDLDSIAEFADVVHFCGIALAMTDKVRETMKTLARRVKEKGGIVCFDCNYRPSLWKGGYDEAKPHYEEMLALADIVMMNEKDAMYILGMKTEKTTKVGQLKELIPSVAKMFHIRTIAGTHREVKQDNIHSLKGFIYQNMTFSFSENMSFSVFDRIGAGDAYTSGILHGELKGLSPEETVRFAAASGILACTIAGDTPMATEEEIRSAMSGVMEDVKR</sequence>
<protein>
    <submittedName>
        <fullName evidence="5">Sugar kinase</fullName>
    </submittedName>
</protein>
<keyword evidence="3 5" id="KW-0418">Kinase</keyword>
<dbReference type="Gene3D" id="3.40.1190.20">
    <property type="match status" value="1"/>
</dbReference>
<dbReference type="Proteomes" id="UP001281447">
    <property type="component" value="Unassembled WGS sequence"/>
</dbReference>
<dbReference type="CDD" id="cd01166">
    <property type="entry name" value="KdgK"/>
    <property type="match status" value="1"/>
</dbReference>
<dbReference type="RefSeq" id="WP_390357644.1">
    <property type="nucleotide sequence ID" value="NZ_JBHUIZ010000015.1"/>
</dbReference>
<dbReference type="PANTHER" id="PTHR43320">
    <property type="entry name" value="SUGAR KINASE"/>
    <property type="match status" value="1"/>
</dbReference>
<dbReference type="InterPro" id="IPR002139">
    <property type="entry name" value="Ribo/fructo_kinase"/>
</dbReference>
<dbReference type="InterPro" id="IPR011611">
    <property type="entry name" value="PfkB_dom"/>
</dbReference>
<feature type="domain" description="Carbohydrate kinase PfkB" evidence="4">
    <location>
        <begin position="270"/>
        <end position="316"/>
    </location>
</feature>
<comment type="caution">
    <text evidence="5">The sequence shown here is derived from an EMBL/GenBank/DDBJ whole genome shotgun (WGS) entry which is preliminary data.</text>
</comment>
<proteinExistence type="inferred from homology"/>
<keyword evidence="6" id="KW-1185">Reference proteome</keyword>
<dbReference type="GO" id="GO:0016301">
    <property type="term" value="F:kinase activity"/>
    <property type="evidence" value="ECO:0007669"/>
    <property type="project" value="UniProtKB-KW"/>
</dbReference>
<organism evidence="5 6">
    <name type="scientific">Tigheibacillus halophilus</name>
    <dbReference type="NCBI Taxonomy" id="361280"/>
    <lineage>
        <taxon>Bacteria</taxon>
        <taxon>Bacillati</taxon>
        <taxon>Bacillota</taxon>
        <taxon>Bacilli</taxon>
        <taxon>Bacillales</taxon>
        <taxon>Bacillaceae</taxon>
        <taxon>Tigheibacillus</taxon>
    </lineage>
</organism>
<gene>
    <name evidence="5" type="ORF">RWE15_02530</name>
</gene>
<feature type="domain" description="Carbohydrate kinase PfkB" evidence="4">
    <location>
        <begin position="3"/>
        <end position="228"/>
    </location>
</feature>
<dbReference type="SUPFAM" id="SSF53613">
    <property type="entry name" value="Ribokinase-like"/>
    <property type="match status" value="1"/>
</dbReference>
<evidence type="ECO:0000313" key="5">
    <source>
        <dbReference type="EMBL" id="MDY0393514.1"/>
    </source>
</evidence>
<dbReference type="PANTHER" id="PTHR43320:SF2">
    <property type="entry name" value="2-DEHYDRO-3-DEOXYGLUCONOKINASE_2-DEHYDRO-3-DEOXYGALACTONOKINASE"/>
    <property type="match status" value="1"/>
</dbReference>
<accession>A0ABU5C2R3</accession>
<keyword evidence="2" id="KW-0808">Transferase</keyword>
<comment type="similarity">
    <text evidence="1">Belongs to the carbohydrate kinase PfkB family.</text>
</comment>